<keyword evidence="5 7" id="KW-1133">Transmembrane helix</keyword>
<evidence type="ECO:0000313" key="8">
    <source>
        <dbReference type="EMBL" id="OAP40741.1"/>
    </source>
</evidence>
<comment type="subcellular location">
    <subcellularLocation>
        <location evidence="1">Cell membrane</location>
        <topology evidence="1">Multi-pass membrane protein</topology>
    </subcellularLocation>
</comment>
<evidence type="ECO:0000256" key="3">
    <source>
        <dbReference type="ARBA" id="ARBA00022475"/>
    </source>
</evidence>
<feature type="transmembrane region" description="Helical" evidence="7">
    <location>
        <begin position="12"/>
        <end position="40"/>
    </location>
</feature>
<dbReference type="GO" id="GO:0008324">
    <property type="term" value="F:monoatomic cation transmembrane transporter activity"/>
    <property type="evidence" value="ECO:0007669"/>
    <property type="project" value="InterPro"/>
</dbReference>
<dbReference type="PANTHER" id="PTHR34584:SF1">
    <property type="entry name" value="NA(+)_H(+) ANTIPORTER SUBUNIT E1"/>
    <property type="match status" value="1"/>
</dbReference>
<organism evidence="8 9">
    <name type="scientific">Sinorhizobium glycinis</name>
    <dbReference type="NCBI Taxonomy" id="1472378"/>
    <lineage>
        <taxon>Bacteria</taxon>
        <taxon>Pseudomonadati</taxon>
        <taxon>Pseudomonadota</taxon>
        <taxon>Alphaproteobacteria</taxon>
        <taxon>Hyphomicrobiales</taxon>
        <taxon>Rhizobiaceae</taxon>
        <taxon>Sinorhizobium/Ensifer group</taxon>
        <taxon>Sinorhizobium</taxon>
    </lineage>
</organism>
<dbReference type="InterPro" id="IPR002758">
    <property type="entry name" value="Cation_antiport_E"/>
</dbReference>
<keyword evidence="4 7" id="KW-0812">Transmembrane</keyword>
<gene>
    <name evidence="8" type="ORF">AU381_02245</name>
</gene>
<comment type="similarity">
    <text evidence="2">Belongs to the CPA3 antiporters (TC 2.A.63) subunit E family.</text>
</comment>
<dbReference type="EMBL" id="LPUX01000053">
    <property type="protein sequence ID" value="OAP40741.1"/>
    <property type="molecule type" value="Genomic_DNA"/>
</dbReference>
<dbReference type="STRING" id="1472378.AU381_02245"/>
<evidence type="ECO:0000313" key="9">
    <source>
        <dbReference type="Proteomes" id="UP000094025"/>
    </source>
</evidence>
<evidence type="ECO:0000256" key="2">
    <source>
        <dbReference type="ARBA" id="ARBA00006228"/>
    </source>
</evidence>
<proteinExistence type="inferred from homology"/>
<dbReference type="NCBIfam" id="NF006519">
    <property type="entry name" value="PRK08965.1-3"/>
    <property type="match status" value="1"/>
</dbReference>
<evidence type="ECO:0000256" key="7">
    <source>
        <dbReference type="SAM" id="Phobius"/>
    </source>
</evidence>
<dbReference type="PIRSF" id="PIRSF019239">
    <property type="entry name" value="MrpE"/>
    <property type="match status" value="1"/>
</dbReference>
<evidence type="ECO:0000256" key="1">
    <source>
        <dbReference type="ARBA" id="ARBA00004651"/>
    </source>
</evidence>
<reference evidence="8 9" key="1">
    <citation type="journal article" date="2016" name="Int. J. Syst. Evol. Microbiol.">
        <title>Ensifer glycinis sp. nov., an novel rhizobial species associated with Glycine spp.</title>
        <authorList>
            <person name="Yan H."/>
            <person name="Yan J."/>
            <person name="Sui X.H."/>
            <person name="Wang E.T."/>
            <person name="Chen W.X."/>
            <person name="Zhang X.X."/>
            <person name="Chen W.F."/>
        </authorList>
    </citation>
    <scope>NUCLEOTIDE SEQUENCE [LARGE SCALE GENOMIC DNA]</scope>
    <source>
        <strain evidence="8 9">CCBAU 23380</strain>
    </source>
</reference>
<evidence type="ECO:0000256" key="5">
    <source>
        <dbReference type="ARBA" id="ARBA00022989"/>
    </source>
</evidence>
<dbReference type="PANTHER" id="PTHR34584">
    <property type="entry name" value="NA(+)/H(+) ANTIPORTER SUBUNIT E1"/>
    <property type="match status" value="1"/>
</dbReference>
<dbReference type="RefSeq" id="WP_064241047.1">
    <property type="nucleotide sequence ID" value="NZ_LPUX01000053.1"/>
</dbReference>
<name>A0A178XZT7_9HYPH</name>
<comment type="caution">
    <text evidence="8">The sequence shown here is derived from an EMBL/GenBank/DDBJ whole genome shotgun (WGS) entry which is preliminary data.</text>
</comment>
<dbReference type="AlphaFoldDB" id="A0A178XZT7"/>
<keyword evidence="9" id="KW-1185">Reference proteome</keyword>
<evidence type="ECO:0000256" key="4">
    <source>
        <dbReference type="ARBA" id="ARBA00022692"/>
    </source>
</evidence>
<keyword evidence="3" id="KW-1003">Cell membrane</keyword>
<accession>A0A178XZT7</accession>
<dbReference type="Proteomes" id="UP000094025">
    <property type="component" value="Unassembled WGS sequence"/>
</dbReference>
<keyword evidence="6 7" id="KW-0472">Membrane</keyword>
<feature type="transmembrane region" description="Helical" evidence="7">
    <location>
        <begin position="56"/>
        <end position="79"/>
    </location>
</feature>
<sequence length="158" mass="17701">MKFLQINLIFTVIWGAISASFTPANLVLGFAVGALSLWLIRRELQLVTYPLRPLRLVLLAALFFKELAVSAVKVASLVLRSRMRLKPGIFAYPLTAKSDFEITLLANLITLTPGTLSVDISEDRKTLYVHALDCADPGALRQEIARGFERRIREAFER</sequence>
<protein>
    <submittedName>
        <fullName evidence="8">Cation:proton antiporter</fullName>
    </submittedName>
</protein>
<dbReference type="Pfam" id="PF01899">
    <property type="entry name" value="MNHE"/>
    <property type="match status" value="1"/>
</dbReference>
<dbReference type="OrthoDB" id="9807187at2"/>
<evidence type="ECO:0000256" key="6">
    <source>
        <dbReference type="ARBA" id="ARBA00023136"/>
    </source>
</evidence>
<dbReference type="GO" id="GO:0005886">
    <property type="term" value="C:plasma membrane"/>
    <property type="evidence" value="ECO:0007669"/>
    <property type="project" value="UniProtKB-SubCell"/>
</dbReference>